<evidence type="ECO:0000313" key="1">
    <source>
        <dbReference type="EMBL" id="MDQ0205103.1"/>
    </source>
</evidence>
<proteinExistence type="predicted"/>
<comment type="caution">
    <text evidence="1">The sequence shown here is derived from an EMBL/GenBank/DDBJ whole genome shotgun (WGS) entry which is preliminary data.</text>
</comment>
<gene>
    <name evidence="1" type="ORF">J2S01_002841</name>
</gene>
<dbReference type="Proteomes" id="UP001239167">
    <property type="component" value="Unassembled WGS sequence"/>
</dbReference>
<keyword evidence="2" id="KW-1185">Reference proteome</keyword>
<evidence type="ECO:0000313" key="2">
    <source>
        <dbReference type="Proteomes" id="UP001239167"/>
    </source>
</evidence>
<sequence>MKHEYQINLATEERKKLLQILSKGKTSARLVKRDNILLALDGKDPKSEEAC</sequence>
<reference evidence="1 2" key="1">
    <citation type="submission" date="2023-07" db="EMBL/GenBank/DDBJ databases">
        <title>Genomic Encyclopedia of Type Strains, Phase IV (KMG-IV): sequencing the most valuable type-strain genomes for metagenomic binning, comparative biology and taxonomic classification.</title>
        <authorList>
            <person name="Goeker M."/>
        </authorList>
    </citation>
    <scope>NUCLEOTIDE SEQUENCE [LARGE SCALE GENOMIC DNA]</scope>
    <source>
        <strain evidence="1 2">DSM 16980</strain>
    </source>
</reference>
<name>A0ABT9YBA4_9FIRM</name>
<accession>A0ABT9YBA4</accession>
<organism evidence="1 2">
    <name type="scientific">Pectinatus haikarae</name>
    <dbReference type="NCBI Taxonomy" id="349096"/>
    <lineage>
        <taxon>Bacteria</taxon>
        <taxon>Bacillati</taxon>
        <taxon>Bacillota</taxon>
        <taxon>Negativicutes</taxon>
        <taxon>Selenomonadales</taxon>
        <taxon>Selenomonadaceae</taxon>
        <taxon>Pectinatus</taxon>
    </lineage>
</organism>
<dbReference type="EMBL" id="JAUSUE010000029">
    <property type="protein sequence ID" value="MDQ0205103.1"/>
    <property type="molecule type" value="Genomic_DNA"/>
</dbReference>
<protein>
    <submittedName>
        <fullName evidence="1">Chaperone required for assembly of F1-ATPase</fullName>
    </submittedName>
</protein>